<evidence type="ECO:0000256" key="4">
    <source>
        <dbReference type="PROSITE-ProRule" id="PRU00175"/>
    </source>
</evidence>
<feature type="region of interest" description="Disordered" evidence="5">
    <location>
        <begin position="103"/>
        <end position="133"/>
    </location>
</feature>
<feature type="region of interest" description="Disordered" evidence="5">
    <location>
        <begin position="167"/>
        <end position="207"/>
    </location>
</feature>
<dbReference type="InterPro" id="IPR013083">
    <property type="entry name" value="Znf_RING/FYVE/PHD"/>
</dbReference>
<dbReference type="SUPFAM" id="SSF57850">
    <property type="entry name" value="RING/U-box"/>
    <property type="match status" value="1"/>
</dbReference>
<gene>
    <name evidence="8" type="primary">LOC131802694</name>
</gene>
<feature type="compositionally biased region" description="Polar residues" evidence="5">
    <location>
        <begin position="332"/>
        <end position="346"/>
    </location>
</feature>
<evidence type="ECO:0000256" key="3">
    <source>
        <dbReference type="ARBA" id="ARBA00022833"/>
    </source>
</evidence>
<dbReference type="InterPro" id="IPR017907">
    <property type="entry name" value="Znf_RING_CS"/>
</dbReference>
<dbReference type="PANTHER" id="PTHR47094">
    <property type="entry name" value="ELFLESS, ISOFORM B"/>
    <property type="match status" value="1"/>
</dbReference>
<keyword evidence="7" id="KW-1185">Reference proteome</keyword>
<keyword evidence="1" id="KW-0479">Metal-binding</keyword>
<dbReference type="InterPro" id="IPR001841">
    <property type="entry name" value="Znf_RING"/>
</dbReference>
<feature type="compositionally biased region" description="Polar residues" evidence="5">
    <location>
        <begin position="167"/>
        <end position="185"/>
    </location>
</feature>
<dbReference type="GeneID" id="131802694"/>
<keyword evidence="2 4" id="KW-0863">Zinc-finger</keyword>
<feature type="compositionally biased region" description="Low complexity" evidence="5">
    <location>
        <begin position="103"/>
        <end position="120"/>
    </location>
</feature>
<dbReference type="Gene3D" id="3.30.40.10">
    <property type="entry name" value="Zinc/RING finger domain, C3HC4 (zinc finger)"/>
    <property type="match status" value="1"/>
</dbReference>
<dbReference type="RefSeq" id="XP_058979090.1">
    <property type="nucleotide sequence ID" value="XM_059123107.1"/>
</dbReference>
<evidence type="ECO:0000256" key="2">
    <source>
        <dbReference type="ARBA" id="ARBA00022771"/>
    </source>
</evidence>
<feature type="compositionally biased region" description="Polar residues" evidence="5">
    <location>
        <begin position="233"/>
        <end position="245"/>
    </location>
</feature>
<protein>
    <submittedName>
        <fullName evidence="8">Uncharacterized protein LOC131802694</fullName>
    </submittedName>
</protein>
<keyword evidence="3" id="KW-0862">Zinc</keyword>
<dbReference type="Proteomes" id="UP001652621">
    <property type="component" value="Unplaced"/>
</dbReference>
<evidence type="ECO:0000313" key="7">
    <source>
        <dbReference type="Proteomes" id="UP001652621"/>
    </source>
</evidence>
<feature type="region of interest" description="Disordered" evidence="5">
    <location>
        <begin position="308"/>
        <end position="346"/>
    </location>
</feature>
<dbReference type="SMART" id="SM00184">
    <property type="entry name" value="RING"/>
    <property type="match status" value="1"/>
</dbReference>
<dbReference type="Pfam" id="PF13923">
    <property type="entry name" value="zf-C3HC4_2"/>
    <property type="match status" value="1"/>
</dbReference>
<evidence type="ECO:0000256" key="1">
    <source>
        <dbReference type="ARBA" id="ARBA00022723"/>
    </source>
</evidence>
<evidence type="ECO:0000256" key="5">
    <source>
        <dbReference type="SAM" id="MobiDB-lite"/>
    </source>
</evidence>
<name>A0ABM3V002_MUSDO</name>
<feature type="domain" description="RING-type" evidence="6">
    <location>
        <begin position="352"/>
        <end position="392"/>
    </location>
</feature>
<sequence length="405" mass="45817">MPSIVRHINDRLKRFCLVWHSTICLPFLPLLFYNCKIASKLHQAKKKKQYIWKSKHRDADMSLTEKHSNSPAPTTGSVDDLLSNVTSFIDSVLSSLSPELPVRNDTTSSISPTTPTSPTPFARRNGRQTRRNIDEDIERINRICDTVDRDLRSVNIFINPETDTRQRNTVRAISNSSTTTDNNEASRGGLNPRRRRCSNRRSATPTDLNEALIDTTYDDPPPSVIPIDDEPVSNHQFSTPTSTGTRTEEIVLADDDDEVVVVSSNLPTVIDLCTPNNDVPIVRNTTINRNELTRRNLERHHALEDVNEVSVPPVRRRRVSSGLSKQKDKQSPNKGTTPDNESESSNHTPFMCPVCMESCLKRRPTSTKCGHVFCEECIKMSIRLTHKCPMCKTRINCSQLIRIYV</sequence>
<feature type="region of interest" description="Disordered" evidence="5">
    <location>
        <begin position="226"/>
        <end position="245"/>
    </location>
</feature>
<proteinExistence type="predicted"/>
<evidence type="ECO:0000259" key="6">
    <source>
        <dbReference type="PROSITE" id="PS50089"/>
    </source>
</evidence>
<dbReference type="PROSITE" id="PS50089">
    <property type="entry name" value="ZF_RING_2"/>
    <property type="match status" value="1"/>
</dbReference>
<evidence type="ECO:0000313" key="8">
    <source>
        <dbReference type="RefSeq" id="XP_058979090.1"/>
    </source>
</evidence>
<accession>A0ABM3V002</accession>
<reference evidence="8" key="1">
    <citation type="submission" date="2025-08" db="UniProtKB">
        <authorList>
            <consortium name="RefSeq"/>
        </authorList>
    </citation>
    <scope>IDENTIFICATION</scope>
    <source>
        <strain evidence="8">Aabys</strain>
        <tissue evidence="8">Whole body</tissue>
    </source>
</reference>
<dbReference type="PANTHER" id="PTHR47094:SF1">
    <property type="entry name" value="RING-TYPE E3 UBIQUITIN TRANSFERASE"/>
    <property type="match status" value="1"/>
</dbReference>
<dbReference type="InterPro" id="IPR049627">
    <property type="entry name" value="SLX8"/>
</dbReference>
<organism evidence="7 8">
    <name type="scientific">Musca domestica</name>
    <name type="common">House fly</name>
    <dbReference type="NCBI Taxonomy" id="7370"/>
    <lineage>
        <taxon>Eukaryota</taxon>
        <taxon>Metazoa</taxon>
        <taxon>Ecdysozoa</taxon>
        <taxon>Arthropoda</taxon>
        <taxon>Hexapoda</taxon>
        <taxon>Insecta</taxon>
        <taxon>Pterygota</taxon>
        <taxon>Neoptera</taxon>
        <taxon>Endopterygota</taxon>
        <taxon>Diptera</taxon>
        <taxon>Brachycera</taxon>
        <taxon>Muscomorpha</taxon>
        <taxon>Muscoidea</taxon>
        <taxon>Muscidae</taxon>
        <taxon>Musca</taxon>
    </lineage>
</organism>
<dbReference type="PROSITE" id="PS00518">
    <property type="entry name" value="ZF_RING_1"/>
    <property type="match status" value="1"/>
</dbReference>